<comment type="caution">
    <text evidence="7">The sequence shown here is derived from an EMBL/GenBank/DDBJ whole genome shotgun (WGS) entry which is preliminary data.</text>
</comment>
<dbReference type="CDD" id="cd03784">
    <property type="entry name" value="GT1_Gtf-like"/>
    <property type="match status" value="1"/>
</dbReference>
<dbReference type="GO" id="GO:0102970">
    <property type="term" value="F:7-deoxyloganetic acid glucosyltransferase activity"/>
    <property type="evidence" value="ECO:0007669"/>
    <property type="project" value="UniProtKB-EC"/>
</dbReference>
<evidence type="ECO:0000313" key="8">
    <source>
        <dbReference type="Proteomes" id="UP001229421"/>
    </source>
</evidence>
<evidence type="ECO:0000256" key="5">
    <source>
        <dbReference type="RuleBase" id="RU003718"/>
    </source>
</evidence>
<comment type="catalytic activity">
    <reaction evidence="4">
        <text>7-deoxyloganetate + UDP-alpha-D-glucose = 7-deoxyloganate + UDP + H(+)</text>
        <dbReference type="Rhea" id="RHEA:39895"/>
        <dbReference type="ChEBI" id="CHEBI:15378"/>
        <dbReference type="ChEBI" id="CHEBI:58223"/>
        <dbReference type="ChEBI" id="CHEBI:58885"/>
        <dbReference type="ChEBI" id="CHEBI:76844"/>
        <dbReference type="ChEBI" id="CHEBI:76846"/>
        <dbReference type="EC" id="2.4.1.323"/>
    </reaction>
</comment>
<organism evidence="7 8">
    <name type="scientific">Tagetes erecta</name>
    <name type="common">African marigold</name>
    <dbReference type="NCBI Taxonomy" id="13708"/>
    <lineage>
        <taxon>Eukaryota</taxon>
        <taxon>Viridiplantae</taxon>
        <taxon>Streptophyta</taxon>
        <taxon>Embryophyta</taxon>
        <taxon>Tracheophyta</taxon>
        <taxon>Spermatophyta</taxon>
        <taxon>Magnoliopsida</taxon>
        <taxon>eudicotyledons</taxon>
        <taxon>Gunneridae</taxon>
        <taxon>Pentapetalae</taxon>
        <taxon>asterids</taxon>
        <taxon>campanulids</taxon>
        <taxon>Asterales</taxon>
        <taxon>Asteraceae</taxon>
        <taxon>Asteroideae</taxon>
        <taxon>Heliantheae alliance</taxon>
        <taxon>Tageteae</taxon>
        <taxon>Tagetes</taxon>
    </lineage>
</organism>
<dbReference type="Pfam" id="PF00201">
    <property type="entry name" value="UDPGT"/>
    <property type="match status" value="1"/>
</dbReference>
<dbReference type="InterPro" id="IPR002213">
    <property type="entry name" value="UDP_glucos_trans"/>
</dbReference>
<evidence type="ECO:0000256" key="1">
    <source>
        <dbReference type="ARBA" id="ARBA00009995"/>
    </source>
</evidence>
<sequence length="483" mass="54523">MDAVPIRDHKKPHVVFIPFPAQSHIKCMLKLARLLHHKGLDITFINTEWNHKRLVKYGGSQGLDGLPGFQFKTVPDGLPSSSDDGTEPTQSVEELSYYLLTNFLDSFLDVVAGFETPPTCMISDGCITFANTIYAAEKLKIPIFLYWTMAASGFMAFYHAKVLFDKGLVPLKDESYLTNGYTDTLLEVPGMEQVRLRDLSEDILATKPNDPSFHWLLDTARRADKVSHVIIHTFDELETNLIKEIKSIFPHTYTVGPQQLLLNQVTRIETKKPHFNGYSLWREEPECIQWLQSKEPNSVVYVNFGSLAVMCVQDLVELGWGLVNSNHSFLWIIRADLVDGKPVVLPQELANMIKARGFIASWCSQEEVLNHPAVGGFLTHGGWGSVIESLSAGVPMICRPFLYDQRVNCRQMCKKWGVGMEIEGSVKRDKVEKLVKELMDGMEGKRMRKKAMECKKHAEIATSRNGSSFINVEELAIEITKLS</sequence>
<gene>
    <name evidence="7" type="ORF">QVD17_02456</name>
</gene>
<evidence type="ECO:0000256" key="4">
    <source>
        <dbReference type="ARBA" id="ARBA00051827"/>
    </source>
</evidence>
<dbReference type="PROSITE" id="PS00375">
    <property type="entry name" value="UDPGT"/>
    <property type="match status" value="1"/>
</dbReference>
<dbReference type="GO" id="GO:0080044">
    <property type="term" value="F:quercetin 7-O-glucosyltransferase activity"/>
    <property type="evidence" value="ECO:0007669"/>
    <property type="project" value="TreeGrafter"/>
</dbReference>
<proteinExistence type="inferred from homology"/>
<dbReference type="InterPro" id="IPR035595">
    <property type="entry name" value="UDP_glycos_trans_CS"/>
</dbReference>
<dbReference type="EMBL" id="JAUHHV010000001">
    <property type="protein sequence ID" value="KAK1436674.1"/>
    <property type="molecule type" value="Genomic_DNA"/>
</dbReference>
<protein>
    <recommendedName>
        <fullName evidence="6">Glycosyltransferase</fullName>
        <ecNumber evidence="6">2.4.1.-</ecNumber>
    </recommendedName>
</protein>
<dbReference type="Gene3D" id="3.40.50.2000">
    <property type="entry name" value="Glycogen Phosphorylase B"/>
    <property type="match status" value="2"/>
</dbReference>
<dbReference type="Proteomes" id="UP001229421">
    <property type="component" value="Unassembled WGS sequence"/>
</dbReference>
<dbReference type="PANTHER" id="PTHR11926">
    <property type="entry name" value="GLUCOSYL/GLUCURONOSYL TRANSFERASES"/>
    <property type="match status" value="1"/>
</dbReference>
<name>A0AAD8L9F1_TARER</name>
<evidence type="ECO:0000256" key="6">
    <source>
        <dbReference type="RuleBase" id="RU362057"/>
    </source>
</evidence>
<keyword evidence="2 5" id="KW-0328">Glycosyltransferase</keyword>
<dbReference type="GO" id="GO:0080043">
    <property type="term" value="F:quercetin 3-O-glucosyltransferase activity"/>
    <property type="evidence" value="ECO:0007669"/>
    <property type="project" value="TreeGrafter"/>
</dbReference>
<evidence type="ECO:0000313" key="7">
    <source>
        <dbReference type="EMBL" id="KAK1436674.1"/>
    </source>
</evidence>
<dbReference type="AlphaFoldDB" id="A0AAD8L9F1"/>
<accession>A0AAD8L9F1</accession>
<keyword evidence="8" id="KW-1185">Reference proteome</keyword>
<reference evidence="7" key="1">
    <citation type="journal article" date="2023" name="bioRxiv">
        <title>Improved chromosome-level genome assembly for marigold (Tagetes erecta).</title>
        <authorList>
            <person name="Jiang F."/>
            <person name="Yuan L."/>
            <person name="Wang S."/>
            <person name="Wang H."/>
            <person name="Xu D."/>
            <person name="Wang A."/>
            <person name="Fan W."/>
        </authorList>
    </citation>
    <scope>NUCLEOTIDE SEQUENCE</scope>
    <source>
        <strain evidence="7">WSJ</strain>
        <tissue evidence="7">Leaf</tissue>
    </source>
</reference>
<evidence type="ECO:0000256" key="2">
    <source>
        <dbReference type="ARBA" id="ARBA00022676"/>
    </source>
</evidence>
<dbReference type="FunFam" id="3.40.50.2000:FF:000065">
    <property type="entry name" value="Glycosyltransferase"/>
    <property type="match status" value="1"/>
</dbReference>
<dbReference type="SUPFAM" id="SSF53756">
    <property type="entry name" value="UDP-Glycosyltransferase/glycogen phosphorylase"/>
    <property type="match status" value="1"/>
</dbReference>
<dbReference type="EC" id="2.4.1.-" evidence="6"/>
<dbReference type="PANTHER" id="PTHR11926:SF1551">
    <property type="entry name" value="GLYCOSYLTRANSFERASE"/>
    <property type="match status" value="1"/>
</dbReference>
<keyword evidence="3 5" id="KW-0808">Transferase</keyword>
<evidence type="ECO:0000256" key="3">
    <source>
        <dbReference type="ARBA" id="ARBA00022679"/>
    </source>
</evidence>
<comment type="similarity">
    <text evidence="1 5">Belongs to the UDP-glycosyltransferase family.</text>
</comment>
<dbReference type="FunFam" id="3.40.50.2000:FF:000040">
    <property type="entry name" value="UDP-glycosyltransferase 76C1"/>
    <property type="match status" value="1"/>
</dbReference>